<keyword evidence="2" id="KW-1133">Transmembrane helix</keyword>
<sequence length="415" mass="46089">MGVAFRHSLVIPREKRVFIAVRPFLVWSILMMSERRGRRTNRKRGFWVWFWVWFLFFLFWFFRFRAASRREQKIKKEGGAAFGVEVKLCAKEGEGVGWMGGVREEGKGMYAFGIAHGTGWIEAAPRGTGNEGGRAGAARRRAEIGPRRASRMAALRARASVVMGAWAQVARPGGRASGSYLFGALAAPRASDAGARAFHASATVMRAEKVYLVDDRLAKLAGIERVATRSASIKAISNYAKAKGLQDPANRREFTCNAELKSLLGADRMMFLQINKYVTPLLHDVETHGNPAQKKQAELLRASMESQKAAAEPDAKGKKPAKKKRDTSALEKAKAEKTGIYQEYKLSAELKDLCGTTVMSRPEVVKALWTYAKNHKLQDGRMIKPDAKLAKITGSKETIDGFKMTSLLKPHLLKL</sequence>
<dbReference type="Gene3D" id="1.10.245.10">
    <property type="entry name" value="SWIB/MDM2 domain"/>
    <property type="match status" value="2"/>
</dbReference>
<accession>A0A5J4YSR2</accession>
<evidence type="ECO:0000313" key="4">
    <source>
        <dbReference type="EMBL" id="KAA8494459.1"/>
    </source>
</evidence>
<dbReference type="EMBL" id="VRMN01000004">
    <property type="protein sequence ID" value="KAA8494459.1"/>
    <property type="molecule type" value="Genomic_DNA"/>
</dbReference>
<dbReference type="PROSITE" id="PS51925">
    <property type="entry name" value="SWIB_MDM2"/>
    <property type="match status" value="2"/>
</dbReference>
<reference evidence="5" key="1">
    <citation type="journal article" date="2019" name="Nat. Commun.">
        <title>Expansion of phycobilisome linker gene families in mesophilic red algae.</title>
        <authorList>
            <person name="Lee J."/>
            <person name="Kim D."/>
            <person name="Bhattacharya D."/>
            <person name="Yoon H.S."/>
        </authorList>
    </citation>
    <scope>NUCLEOTIDE SEQUENCE [LARGE SCALE GENOMIC DNA]</scope>
    <source>
        <strain evidence="5">CCMP 1328</strain>
    </source>
</reference>
<dbReference type="SMART" id="SM00151">
    <property type="entry name" value="SWIB"/>
    <property type="match status" value="2"/>
</dbReference>
<feature type="region of interest" description="Disordered" evidence="1">
    <location>
        <begin position="301"/>
        <end position="332"/>
    </location>
</feature>
<name>A0A5J4YSR2_PORPP</name>
<dbReference type="InterPro" id="IPR036885">
    <property type="entry name" value="SWIB_MDM2_dom_sf"/>
</dbReference>
<feature type="domain" description="DM2" evidence="3">
    <location>
        <begin position="339"/>
        <end position="414"/>
    </location>
</feature>
<evidence type="ECO:0000259" key="3">
    <source>
        <dbReference type="PROSITE" id="PS51925"/>
    </source>
</evidence>
<dbReference type="AlphaFoldDB" id="A0A5J4YSR2"/>
<dbReference type="SUPFAM" id="SSF47592">
    <property type="entry name" value="SWIB/MDM2 domain"/>
    <property type="match status" value="2"/>
</dbReference>
<dbReference type="Proteomes" id="UP000324585">
    <property type="component" value="Unassembled WGS sequence"/>
</dbReference>
<gene>
    <name evidence="4" type="ORF">FVE85_2700</name>
</gene>
<protein>
    <submittedName>
        <fullName evidence="4">Upstream activation factor subunit spp27</fullName>
    </submittedName>
</protein>
<dbReference type="CDD" id="cd10568">
    <property type="entry name" value="SWIB_like"/>
    <property type="match status" value="1"/>
</dbReference>
<feature type="transmembrane region" description="Helical" evidence="2">
    <location>
        <begin position="45"/>
        <end position="62"/>
    </location>
</feature>
<evidence type="ECO:0000256" key="1">
    <source>
        <dbReference type="SAM" id="MobiDB-lite"/>
    </source>
</evidence>
<proteinExistence type="predicted"/>
<dbReference type="OrthoDB" id="5362at2759"/>
<keyword evidence="2" id="KW-0472">Membrane</keyword>
<dbReference type="InterPro" id="IPR003121">
    <property type="entry name" value="SWIB_MDM2_domain"/>
</dbReference>
<keyword evidence="2" id="KW-0812">Transmembrane</keyword>
<keyword evidence="5" id="KW-1185">Reference proteome</keyword>
<evidence type="ECO:0000256" key="2">
    <source>
        <dbReference type="SAM" id="Phobius"/>
    </source>
</evidence>
<dbReference type="InterPro" id="IPR019835">
    <property type="entry name" value="SWIB_domain"/>
</dbReference>
<dbReference type="Pfam" id="PF02201">
    <property type="entry name" value="SWIB"/>
    <property type="match status" value="2"/>
</dbReference>
<organism evidence="4 5">
    <name type="scientific">Porphyridium purpureum</name>
    <name type="common">Red alga</name>
    <name type="synonym">Porphyridium cruentum</name>
    <dbReference type="NCBI Taxonomy" id="35688"/>
    <lineage>
        <taxon>Eukaryota</taxon>
        <taxon>Rhodophyta</taxon>
        <taxon>Bangiophyceae</taxon>
        <taxon>Porphyridiales</taxon>
        <taxon>Porphyridiaceae</taxon>
        <taxon>Porphyridium</taxon>
    </lineage>
</organism>
<dbReference type="PANTHER" id="PTHR13844">
    <property type="entry name" value="SWI/SNF-RELATED MATRIX-ASSOCIATED ACTIN-DEPENDENT REGULATOR OF CHROMATIN SUBFAMILY D"/>
    <property type="match status" value="1"/>
</dbReference>
<feature type="domain" description="DM2" evidence="3">
    <location>
        <begin position="206"/>
        <end position="284"/>
    </location>
</feature>
<evidence type="ECO:0000313" key="5">
    <source>
        <dbReference type="Proteomes" id="UP000324585"/>
    </source>
</evidence>
<comment type="caution">
    <text evidence="4">The sequence shown here is derived from an EMBL/GenBank/DDBJ whole genome shotgun (WGS) entry which is preliminary data.</text>
</comment>
<dbReference type="CDD" id="cd10567">
    <property type="entry name" value="SWIB-MDM2_like"/>
    <property type="match status" value="1"/>
</dbReference>